<dbReference type="EMBL" id="AXDT01000275">
    <property type="protein sequence ID" value="ERT10716.1"/>
    <property type="molecule type" value="Genomic_DNA"/>
</dbReference>
<name>U7QWB5_PHOTE</name>
<evidence type="ECO:0000313" key="2">
    <source>
        <dbReference type="Proteomes" id="UP000017133"/>
    </source>
</evidence>
<dbReference type="PATRIC" id="fig|1389415.4.peg.4637"/>
<protein>
    <submittedName>
        <fullName evidence="1">Uncharacterized protein</fullName>
    </submittedName>
</protein>
<dbReference type="Proteomes" id="UP000017133">
    <property type="component" value="Unassembled WGS sequence"/>
</dbReference>
<proteinExistence type="predicted"/>
<gene>
    <name evidence="1" type="ORF">O185_23220</name>
</gene>
<accession>U7QWB5</accession>
<evidence type="ECO:0000313" key="1">
    <source>
        <dbReference type="EMBL" id="ERT10716.1"/>
    </source>
</evidence>
<reference evidence="1 2" key="1">
    <citation type="submission" date="2013-10" db="EMBL/GenBank/DDBJ databases">
        <title>Whole Genome Shotgun Sequence of Photorhabdus temperata J3.</title>
        <authorList>
            <person name="Park G.-S."/>
            <person name="Hong S.-J."/>
            <person name="Shin J.-H."/>
        </authorList>
    </citation>
    <scope>NUCLEOTIDE SEQUENCE [LARGE SCALE GENOMIC DNA]</scope>
    <source>
        <strain evidence="1 2">J3</strain>
    </source>
</reference>
<keyword evidence="2" id="KW-1185">Reference proteome</keyword>
<sequence>MKKVFSVADLISLYAGNICDVFDLTNRVREFKRLGIKATEYVGKNGEKYIKISGYLRMNTRWLIF</sequence>
<comment type="caution">
    <text evidence="1">The sequence shown here is derived from an EMBL/GenBank/DDBJ whole genome shotgun (WGS) entry which is preliminary data.</text>
</comment>
<organism evidence="1 2">
    <name type="scientific">Photorhabdus temperata J3</name>
    <dbReference type="NCBI Taxonomy" id="1389415"/>
    <lineage>
        <taxon>Bacteria</taxon>
        <taxon>Pseudomonadati</taxon>
        <taxon>Pseudomonadota</taxon>
        <taxon>Gammaproteobacteria</taxon>
        <taxon>Enterobacterales</taxon>
        <taxon>Morganellaceae</taxon>
        <taxon>Photorhabdus</taxon>
    </lineage>
</organism>
<dbReference type="AlphaFoldDB" id="U7QWB5"/>